<dbReference type="Gene3D" id="2.60.120.10">
    <property type="entry name" value="Jelly Rolls"/>
    <property type="match status" value="1"/>
</dbReference>
<accession>A0A1Z4JDI4</accession>
<dbReference type="InterPro" id="IPR036390">
    <property type="entry name" value="WH_DNA-bd_sf"/>
</dbReference>
<sequence length="204" mass="23241">MPLVHSSSLNSPLTLSLLRSPKLQFQRKKLLTLRPDCLWEIETGYVRSVTWTGSGEVTTLGIWGAGDMIGKPLSRLKHYQLECLTDVTAQLIPTSNAEAQAAWMRYTNQTEIMLQFMHIRSTSQRLLKLLYWLAARFGTQVDQGYLLDVPLTHQLIAEMLGTTRVTVTRMFNDFAQQGKICPLPRRKLLILCADLGRELAEFEF</sequence>
<name>A0A1Z4JDI4_LEPBY</name>
<evidence type="ECO:0000313" key="5">
    <source>
        <dbReference type="EMBL" id="BAY54819.1"/>
    </source>
</evidence>
<dbReference type="InterPro" id="IPR014710">
    <property type="entry name" value="RmlC-like_jellyroll"/>
</dbReference>
<dbReference type="SMART" id="SM00419">
    <property type="entry name" value="HTH_CRP"/>
    <property type="match status" value="1"/>
</dbReference>
<dbReference type="EMBL" id="AP018203">
    <property type="protein sequence ID" value="BAY54819.1"/>
    <property type="molecule type" value="Genomic_DNA"/>
</dbReference>
<dbReference type="AlphaFoldDB" id="A0A1Z4JDI4"/>
<keyword evidence="6" id="KW-1185">Reference proteome</keyword>
<dbReference type="InterPro" id="IPR018490">
    <property type="entry name" value="cNMP-bd_dom_sf"/>
</dbReference>
<dbReference type="InterPro" id="IPR012318">
    <property type="entry name" value="HTH_CRP"/>
</dbReference>
<dbReference type="SUPFAM" id="SSF51206">
    <property type="entry name" value="cAMP-binding domain-like"/>
    <property type="match status" value="1"/>
</dbReference>
<dbReference type="Proteomes" id="UP000217895">
    <property type="component" value="Chromosome"/>
</dbReference>
<dbReference type="InterPro" id="IPR036388">
    <property type="entry name" value="WH-like_DNA-bd_sf"/>
</dbReference>
<dbReference type="PROSITE" id="PS51063">
    <property type="entry name" value="HTH_CRP_2"/>
    <property type="match status" value="1"/>
</dbReference>
<reference evidence="5 6" key="1">
    <citation type="submission" date="2017-06" db="EMBL/GenBank/DDBJ databases">
        <title>Genome sequencing of cyanobaciteial culture collection at National Institute for Environmental Studies (NIES).</title>
        <authorList>
            <person name="Hirose Y."/>
            <person name="Shimura Y."/>
            <person name="Fujisawa T."/>
            <person name="Nakamura Y."/>
            <person name="Kawachi M."/>
        </authorList>
    </citation>
    <scope>NUCLEOTIDE SEQUENCE [LARGE SCALE GENOMIC DNA]</scope>
    <source>
        <strain evidence="5 6">NIES-2135</strain>
    </source>
</reference>
<gene>
    <name evidence="5" type="ORF">NIES2135_16370</name>
</gene>
<dbReference type="CDD" id="cd00092">
    <property type="entry name" value="HTH_CRP"/>
    <property type="match status" value="1"/>
</dbReference>
<organism evidence="5 6">
    <name type="scientific">Leptolyngbya boryana NIES-2135</name>
    <dbReference type="NCBI Taxonomy" id="1973484"/>
    <lineage>
        <taxon>Bacteria</taxon>
        <taxon>Bacillati</taxon>
        <taxon>Cyanobacteriota</taxon>
        <taxon>Cyanophyceae</taxon>
        <taxon>Leptolyngbyales</taxon>
        <taxon>Leptolyngbyaceae</taxon>
        <taxon>Leptolyngbya group</taxon>
        <taxon>Leptolyngbya</taxon>
    </lineage>
</organism>
<evidence type="ECO:0000256" key="3">
    <source>
        <dbReference type="ARBA" id="ARBA00023163"/>
    </source>
</evidence>
<keyword evidence="1" id="KW-0805">Transcription regulation</keyword>
<protein>
    <submittedName>
        <fullName evidence="5">Putative transcriptional regulator, Crp/Fnr family protein</fullName>
    </submittedName>
</protein>
<evidence type="ECO:0000259" key="4">
    <source>
        <dbReference type="PROSITE" id="PS51063"/>
    </source>
</evidence>
<evidence type="ECO:0000256" key="2">
    <source>
        <dbReference type="ARBA" id="ARBA00023125"/>
    </source>
</evidence>
<dbReference type="SUPFAM" id="SSF46785">
    <property type="entry name" value="Winged helix' DNA-binding domain"/>
    <property type="match status" value="1"/>
</dbReference>
<feature type="domain" description="HTH crp-type" evidence="4">
    <location>
        <begin position="120"/>
        <end position="194"/>
    </location>
</feature>
<evidence type="ECO:0000313" key="6">
    <source>
        <dbReference type="Proteomes" id="UP000217895"/>
    </source>
</evidence>
<dbReference type="InterPro" id="IPR018335">
    <property type="entry name" value="Tscrpt_reg_HTH_Crp-type_CS"/>
</dbReference>
<evidence type="ECO:0000256" key="1">
    <source>
        <dbReference type="ARBA" id="ARBA00023015"/>
    </source>
</evidence>
<keyword evidence="2" id="KW-0238">DNA-binding</keyword>
<dbReference type="GO" id="GO:0003700">
    <property type="term" value="F:DNA-binding transcription factor activity"/>
    <property type="evidence" value="ECO:0007669"/>
    <property type="project" value="InterPro"/>
</dbReference>
<keyword evidence="3" id="KW-0804">Transcription</keyword>
<dbReference type="Pfam" id="PF13545">
    <property type="entry name" value="HTH_Crp_2"/>
    <property type="match status" value="1"/>
</dbReference>
<proteinExistence type="predicted"/>
<dbReference type="Gene3D" id="1.10.10.10">
    <property type="entry name" value="Winged helix-like DNA-binding domain superfamily/Winged helix DNA-binding domain"/>
    <property type="match status" value="1"/>
</dbReference>
<dbReference type="GO" id="GO:0003677">
    <property type="term" value="F:DNA binding"/>
    <property type="evidence" value="ECO:0007669"/>
    <property type="project" value="UniProtKB-KW"/>
</dbReference>
<dbReference type="PROSITE" id="PS00042">
    <property type="entry name" value="HTH_CRP_1"/>
    <property type="match status" value="1"/>
</dbReference>